<dbReference type="InterPro" id="IPR036390">
    <property type="entry name" value="WH_DNA-bd_sf"/>
</dbReference>
<dbReference type="Gene3D" id="1.10.10.10">
    <property type="entry name" value="Winged helix-like DNA-binding domain superfamily/Winged helix DNA-binding domain"/>
    <property type="match status" value="1"/>
</dbReference>
<dbReference type="OrthoDB" id="8679465at2"/>
<evidence type="ECO:0000313" key="3">
    <source>
        <dbReference type="Proteomes" id="UP000183987"/>
    </source>
</evidence>
<protein>
    <submittedName>
        <fullName evidence="2">Regulatory helix-turn-helix protein, lysR family</fullName>
    </submittedName>
</protein>
<dbReference type="PANTHER" id="PTHR30419">
    <property type="entry name" value="HTH-TYPE TRANSCRIPTIONAL REGULATOR YBHD"/>
    <property type="match status" value="1"/>
</dbReference>
<dbReference type="InterPro" id="IPR000847">
    <property type="entry name" value="LysR_HTH_N"/>
</dbReference>
<keyword evidence="3" id="KW-1185">Reference proteome</keyword>
<organism evidence="2 3">
    <name type="scientific">Loktanella atrilutea</name>
    <dbReference type="NCBI Taxonomy" id="366533"/>
    <lineage>
        <taxon>Bacteria</taxon>
        <taxon>Pseudomonadati</taxon>
        <taxon>Pseudomonadota</taxon>
        <taxon>Alphaproteobacteria</taxon>
        <taxon>Rhodobacterales</taxon>
        <taxon>Roseobacteraceae</taxon>
        <taxon>Loktanella</taxon>
    </lineage>
</organism>
<evidence type="ECO:0000259" key="1">
    <source>
        <dbReference type="PROSITE" id="PS50931"/>
    </source>
</evidence>
<dbReference type="Proteomes" id="UP000183987">
    <property type="component" value="Unassembled WGS sequence"/>
</dbReference>
<sequence>MVFTFRQLQVFVAAAELGSISRAAKALSIPRSSVPEAIQLLERDPDVALFDRRARGITLTHRGSAFLRHAHLIRTDVATAATPSDLASRPPIA</sequence>
<dbReference type="EMBL" id="FQUE01000006">
    <property type="protein sequence ID" value="SHF42235.1"/>
    <property type="molecule type" value="Genomic_DNA"/>
</dbReference>
<dbReference type="STRING" id="366533.SAMN05444339_10627"/>
<name>A0A1M5BIE5_LOKAT</name>
<dbReference type="RefSeq" id="WP_072857692.1">
    <property type="nucleotide sequence ID" value="NZ_FQUE01000006.1"/>
</dbReference>
<dbReference type="PROSITE" id="PS50931">
    <property type="entry name" value="HTH_LYSR"/>
    <property type="match status" value="1"/>
</dbReference>
<reference evidence="3" key="1">
    <citation type="submission" date="2016-11" db="EMBL/GenBank/DDBJ databases">
        <authorList>
            <person name="Varghese N."/>
            <person name="Submissions S."/>
        </authorList>
    </citation>
    <scope>NUCLEOTIDE SEQUENCE [LARGE SCALE GENOMIC DNA]</scope>
    <source>
        <strain evidence="3">DSM 29326</strain>
    </source>
</reference>
<feature type="domain" description="HTH lysR-type" evidence="1">
    <location>
        <begin position="3"/>
        <end position="60"/>
    </location>
</feature>
<evidence type="ECO:0000313" key="2">
    <source>
        <dbReference type="EMBL" id="SHF42235.1"/>
    </source>
</evidence>
<dbReference type="GO" id="GO:0003700">
    <property type="term" value="F:DNA-binding transcription factor activity"/>
    <property type="evidence" value="ECO:0007669"/>
    <property type="project" value="InterPro"/>
</dbReference>
<dbReference type="InterPro" id="IPR036388">
    <property type="entry name" value="WH-like_DNA-bd_sf"/>
</dbReference>
<proteinExistence type="predicted"/>
<dbReference type="AlphaFoldDB" id="A0A1M5BIE5"/>
<gene>
    <name evidence="2" type="ORF">SAMN05444339_10627</name>
</gene>
<dbReference type="InterPro" id="IPR050950">
    <property type="entry name" value="HTH-type_LysR_regulators"/>
</dbReference>
<dbReference type="Pfam" id="PF00126">
    <property type="entry name" value="HTH_1"/>
    <property type="match status" value="1"/>
</dbReference>
<dbReference type="GO" id="GO:0005829">
    <property type="term" value="C:cytosol"/>
    <property type="evidence" value="ECO:0007669"/>
    <property type="project" value="TreeGrafter"/>
</dbReference>
<dbReference type="SUPFAM" id="SSF46785">
    <property type="entry name" value="Winged helix' DNA-binding domain"/>
    <property type="match status" value="1"/>
</dbReference>
<accession>A0A1M5BIE5</accession>